<evidence type="ECO:0000313" key="4">
    <source>
        <dbReference type="Proteomes" id="UP000030693"/>
    </source>
</evidence>
<feature type="transmembrane region" description="Helical" evidence="2">
    <location>
        <begin position="615"/>
        <end position="636"/>
    </location>
</feature>
<feature type="region of interest" description="Disordered" evidence="1">
    <location>
        <begin position="1"/>
        <end position="24"/>
    </location>
</feature>
<evidence type="ECO:0000256" key="2">
    <source>
        <dbReference type="SAM" id="Phobius"/>
    </source>
</evidence>
<evidence type="ECO:0000256" key="1">
    <source>
        <dbReference type="SAM" id="MobiDB-lite"/>
    </source>
</evidence>
<feature type="compositionally biased region" description="Polar residues" evidence="1">
    <location>
        <begin position="1"/>
        <end position="23"/>
    </location>
</feature>
<keyword evidence="4" id="KW-1185">Reference proteome</keyword>
<feature type="region of interest" description="Disordered" evidence="1">
    <location>
        <begin position="183"/>
        <end position="239"/>
    </location>
</feature>
<feature type="compositionally biased region" description="Low complexity" evidence="1">
    <location>
        <begin position="189"/>
        <end position="211"/>
    </location>
</feature>
<feature type="region of interest" description="Disordered" evidence="1">
    <location>
        <begin position="433"/>
        <end position="466"/>
    </location>
</feature>
<reference evidence="3" key="1">
    <citation type="submission" date="2013-04" db="EMBL/GenBank/DDBJ databases">
        <title>The Genome Sequence of Fonticula alba ATCC 38817.</title>
        <authorList>
            <consortium name="The Broad Institute Genomics Platform"/>
            <person name="Russ C."/>
            <person name="Cuomo C."/>
            <person name="Burger G."/>
            <person name="Gray M.W."/>
            <person name="Holland P.W.H."/>
            <person name="King N."/>
            <person name="Lang F.B.F."/>
            <person name="Roger A.J."/>
            <person name="Ruiz-Trillo I."/>
            <person name="Brown M."/>
            <person name="Walker B."/>
            <person name="Young S."/>
            <person name="Zeng Q."/>
            <person name="Gargeya S."/>
            <person name="Fitzgerald M."/>
            <person name="Haas B."/>
            <person name="Abouelleil A."/>
            <person name="Allen A.W."/>
            <person name="Alvarado L."/>
            <person name="Arachchi H.M."/>
            <person name="Berlin A.M."/>
            <person name="Chapman S.B."/>
            <person name="Gainer-Dewar J."/>
            <person name="Goldberg J."/>
            <person name="Griggs A."/>
            <person name="Gujja S."/>
            <person name="Hansen M."/>
            <person name="Howarth C."/>
            <person name="Imamovic A."/>
            <person name="Ireland A."/>
            <person name="Larimer J."/>
            <person name="McCowan C."/>
            <person name="Murphy C."/>
            <person name="Pearson M."/>
            <person name="Poon T.W."/>
            <person name="Priest M."/>
            <person name="Roberts A."/>
            <person name="Saif S."/>
            <person name="Shea T."/>
            <person name="Sisk P."/>
            <person name="Sykes S."/>
            <person name="Wortman J."/>
            <person name="Nusbaum C."/>
            <person name="Birren B."/>
        </authorList>
    </citation>
    <scope>NUCLEOTIDE SEQUENCE [LARGE SCALE GENOMIC DNA]</scope>
    <source>
        <strain evidence="3">ATCC 38817</strain>
    </source>
</reference>
<name>A0A058ZFK3_FONAL</name>
<evidence type="ECO:0000313" key="3">
    <source>
        <dbReference type="EMBL" id="KCV72708.1"/>
    </source>
</evidence>
<feature type="compositionally biased region" description="Low complexity" evidence="1">
    <location>
        <begin position="587"/>
        <end position="597"/>
    </location>
</feature>
<feature type="transmembrane region" description="Helical" evidence="2">
    <location>
        <begin position="642"/>
        <end position="664"/>
    </location>
</feature>
<sequence length="697" mass="74991">MTSNGSVPLGEGTSSTAQGTPLTNDYDRWSRYVTEYADFLADIDSDGEDGQGAFVRGSAGALAPRAEAELAFLERVDPDRAATFRAHLERTRLESGLSSAQAEAQRQELIARRQRQSMAQSLADSYADRREELLLFARGDCVLSEILRWFLQVYHRKYKEVDRPYGWDALAAGLLFEAGSTKLSRKQTSSGDAGPGAKASSSAPAPGAADDVTVVPASADKDTAPGDDGTPGGPAVSEPAPHLSIECVSELRAPLLVVPNDQTQPGGCPQVAYNNATSAAIYLMAKSFPSLYMIYPTTSVLHLAQWVEAELVPYSQRVIDRTCLAREAARETCVFAELPRREGRFYAWSRVAYRAAFPLVAAVGGLLPGRRLYSTALSRDMRARAETLIDLIDASLCPEPEAVGGLVLDADAAMRRLSEHPLFAKHFPEPYVPRTRGAQRSTPDAKRGADDNIIDPNGPSGRASPSTKLTAADIAIACALAPLLCADGTTIGSKLTMRVPSIGHLSAPGESEPLTPADRIWSALIGFNTEATGQSGDWSRADVLRLRARPVGKWVCALYNKSRGQTSNQRRLDSRNPFAWPASGDTPAPQEAGAGAPAHPRLAANWLAVQEEERYHAVLVQGAAVALAIVAVGTPFSLFGSFMWQILFLLAELALVSGVAVALGGRFLRARCPRVLAQVSACSWQRLRAWWRPNPSN</sequence>
<organism evidence="3">
    <name type="scientific">Fonticula alba</name>
    <name type="common">Slime mold</name>
    <dbReference type="NCBI Taxonomy" id="691883"/>
    <lineage>
        <taxon>Eukaryota</taxon>
        <taxon>Rotosphaerida</taxon>
        <taxon>Fonticulaceae</taxon>
        <taxon>Fonticula</taxon>
    </lineage>
</organism>
<protein>
    <submittedName>
        <fullName evidence="3">Uncharacterized protein</fullName>
    </submittedName>
</protein>
<dbReference type="EMBL" id="KB932201">
    <property type="protein sequence ID" value="KCV72708.1"/>
    <property type="molecule type" value="Genomic_DNA"/>
</dbReference>
<dbReference type="RefSeq" id="XP_009492409.1">
    <property type="nucleotide sequence ID" value="XM_009494134.1"/>
</dbReference>
<accession>A0A058ZFK3</accession>
<gene>
    <name evidence="3" type="ORF">H696_00287</name>
</gene>
<dbReference type="GeneID" id="20525012"/>
<dbReference type="Proteomes" id="UP000030693">
    <property type="component" value="Unassembled WGS sequence"/>
</dbReference>
<dbReference type="AlphaFoldDB" id="A0A058ZFK3"/>
<feature type="region of interest" description="Disordered" evidence="1">
    <location>
        <begin position="566"/>
        <end position="597"/>
    </location>
</feature>
<keyword evidence="2" id="KW-1133">Transmembrane helix</keyword>
<keyword evidence="2" id="KW-0812">Transmembrane</keyword>
<proteinExistence type="predicted"/>
<keyword evidence="2" id="KW-0472">Membrane</keyword>